<evidence type="ECO:0008006" key="5">
    <source>
        <dbReference type="Google" id="ProtNLM"/>
    </source>
</evidence>
<dbReference type="RefSeq" id="WP_169927208.1">
    <property type="nucleotide sequence ID" value="NZ_CP012333.1"/>
</dbReference>
<protein>
    <recommendedName>
        <fullName evidence="5">SnoaL-like domain-containing protein</fullName>
    </recommendedName>
</protein>
<dbReference type="GO" id="GO:0030638">
    <property type="term" value="P:polyketide metabolic process"/>
    <property type="evidence" value="ECO:0007669"/>
    <property type="project" value="InterPro"/>
</dbReference>
<keyword evidence="4" id="KW-1185">Reference proteome</keyword>
<dbReference type="PANTHER" id="PTHR38436">
    <property type="entry name" value="POLYKETIDE CYCLASE SNOAL-LIKE DOMAIN"/>
    <property type="match status" value="1"/>
</dbReference>
<evidence type="ECO:0000313" key="4">
    <source>
        <dbReference type="Proteomes" id="UP000064967"/>
    </source>
</evidence>
<dbReference type="KEGG" id="llu:AKJ09_00676"/>
<feature type="signal peptide" evidence="2">
    <location>
        <begin position="1"/>
        <end position="18"/>
    </location>
</feature>
<keyword evidence="2" id="KW-0732">Signal</keyword>
<feature type="region of interest" description="Disordered" evidence="1">
    <location>
        <begin position="25"/>
        <end position="47"/>
    </location>
</feature>
<evidence type="ECO:0000256" key="1">
    <source>
        <dbReference type="SAM" id="MobiDB-lite"/>
    </source>
</evidence>
<proteinExistence type="predicted"/>
<dbReference type="STRING" id="1391654.AKJ09_00676"/>
<dbReference type="InterPro" id="IPR009959">
    <property type="entry name" value="Cyclase_SnoaL-like"/>
</dbReference>
<accession>A0A0K1PKG5</accession>
<dbReference type="EMBL" id="CP012333">
    <property type="protein sequence ID" value="AKU94012.1"/>
    <property type="molecule type" value="Genomic_DNA"/>
</dbReference>
<organism evidence="3 4">
    <name type="scientific">Labilithrix luteola</name>
    <dbReference type="NCBI Taxonomy" id="1391654"/>
    <lineage>
        <taxon>Bacteria</taxon>
        <taxon>Pseudomonadati</taxon>
        <taxon>Myxococcota</taxon>
        <taxon>Polyangia</taxon>
        <taxon>Polyangiales</taxon>
        <taxon>Labilitrichaceae</taxon>
        <taxon>Labilithrix</taxon>
    </lineage>
</organism>
<sequence>MRKVSFGLALGFFACALAACGGETTQEPKAPVAPVATTPAPAPTATETAKVEAPKAQPSLAELEQTALKSYSEAMNAHDSKKLAALYADSAVVNVAGTPAEVKGKDAIGAQYQKLFDAFSNFKMAPSRVLSKGDIVIVEWAWTGTHTGEMGGIKATEKPVGSAGADVFWFTPEGLIKQQHTYYDMGTIMSQMGVSKQKGRPVPTLASSVQAVTSTGAADEAKNLEAANKMFGAFEKKSEADFLGSSAEDIAWDDMTQPETAKGKAAAKKFFGEMTKAFPDAKSTATNTWAVGDFVVMEGTFTGTHKGAFFGVQPTKKSVNMHGLDVVQFKDGKIVKGTSYANGLEMAMQLGLVPPPGAKPADPKAAPSKDAKPADKAAAPKADAKAPAKK</sequence>
<dbReference type="PROSITE" id="PS51257">
    <property type="entry name" value="PROKAR_LIPOPROTEIN"/>
    <property type="match status" value="1"/>
</dbReference>
<feature type="chain" id="PRO_5005465906" description="SnoaL-like domain-containing protein" evidence="2">
    <location>
        <begin position="19"/>
        <end position="390"/>
    </location>
</feature>
<dbReference type="InterPro" id="IPR032710">
    <property type="entry name" value="NTF2-like_dom_sf"/>
</dbReference>
<feature type="region of interest" description="Disordered" evidence="1">
    <location>
        <begin position="353"/>
        <end position="390"/>
    </location>
</feature>
<dbReference type="SUPFAM" id="SSF54427">
    <property type="entry name" value="NTF2-like"/>
    <property type="match status" value="2"/>
</dbReference>
<dbReference type="AlphaFoldDB" id="A0A0K1PKG5"/>
<gene>
    <name evidence="3" type="ORF">AKJ09_00676</name>
</gene>
<evidence type="ECO:0000313" key="3">
    <source>
        <dbReference type="EMBL" id="AKU94012.1"/>
    </source>
</evidence>
<dbReference type="Proteomes" id="UP000064967">
    <property type="component" value="Chromosome"/>
</dbReference>
<name>A0A0K1PKG5_9BACT</name>
<evidence type="ECO:0000256" key="2">
    <source>
        <dbReference type="SAM" id="SignalP"/>
    </source>
</evidence>
<dbReference type="PANTHER" id="PTHR38436:SF1">
    <property type="entry name" value="ESTER CYCLASE"/>
    <property type="match status" value="1"/>
</dbReference>
<dbReference type="Gene3D" id="3.10.450.50">
    <property type="match status" value="2"/>
</dbReference>
<dbReference type="Pfam" id="PF07366">
    <property type="entry name" value="SnoaL"/>
    <property type="match status" value="2"/>
</dbReference>
<reference evidence="3 4" key="1">
    <citation type="submission" date="2015-08" db="EMBL/GenBank/DDBJ databases">
        <authorList>
            <person name="Babu N.S."/>
            <person name="Beckwith C.J."/>
            <person name="Beseler K.G."/>
            <person name="Brison A."/>
            <person name="Carone J.V."/>
            <person name="Caskin T.P."/>
            <person name="Diamond M."/>
            <person name="Durham M.E."/>
            <person name="Foxe J.M."/>
            <person name="Go M."/>
            <person name="Henderson B.A."/>
            <person name="Jones I.B."/>
            <person name="McGettigan J.A."/>
            <person name="Micheletti S.J."/>
            <person name="Nasrallah M.E."/>
            <person name="Ortiz D."/>
            <person name="Piller C.R."/>
            <person name="Privatt S.R."/>
            <person name="Schneider S.L."/>
            <person name="Sharp S."/>
            <person name="Smith T.C."/>
            <person name="Stanton J.D."/>
            <person name="Ullery H.E."/>
            <person name="Wilson R.J."/>
            <person name="Serrano M.G."/>
            <person name="Buck G."/>
            <person name="Lee V."/>
            <person name="Wang Y."/>
            <person name="Carvalho R."/>
            <person name="Voegtly L."/>
            <person name="Shi R."/>
            <person name="Duckworth R."/>
            <person name="Johnson A."/>
            <person name="Loviza R."/>
            <person name="Walstead R."/>
            <person name="Shah Z."/>
            <person name="Kiflezghi M."/>
            <person name="Wade K."/>
            <person name="Ball S.L."/>
            <person name="Bradley K.W."/>
            <person name="Asai D.J."/>
            <person name="Bowman C.A."/>
            <person name="Russell D.A."/>
            <person name="Pope W.H."/>
            <person name="Jacobs-Sera D."/>
            <person name="Hendrix R.W."/>
            <person name="Hatfull G.F."/>
        </authorList>
    </citation>
    <scope>NUCLEOTIDE SEQUENCE [LARGE SCALE GENOMIC DNA]</scope>
    <source>
        <strain evidence="3 4">DSM 27648</strain>
    </source>
</reference>